<keyword evidence="2 7" id="KW-0349">Heme</keyword>
<dbReference type="Gene3D" id="1.20.120.10">
    <property type="entry name" value="Cytochrome c/b562"/>
    <property type="match status" value="1"/>
</dbReference>
<evidence type="ECO:0000256" key="4">
    <source>
        <dbReference type="ARBA" id="ARBA00022982"/>
    </source>
</evidence>
<keyword evidence="4" id="KW-0249">Electron transport</keyword>
<dbReference type="PROSITE" id="PS51009">
    <property type="entry name" value="CYTCII"/>
    <property type="match status" value="1"/>
</dbReference>
<proteinExistence type="predicted"/>
<evidence type="ECO:0000313" key="10">
    <source>
        <dbReference type="Proteomes" id="UP000016566"/>
    </source>
</evidence>
<dbReference type="SUPFAM" id="SSF47175">
    <property type="entry name" value="Cytochromes"/>
    <property type="match status" value="1"/>
</dbReference>
<sequence>MTRSIRSVLLAAGLAATAGLASAQAFDPETAQKLRESHMKLMGAHLGVIGNMAKGETEYDADIAAASAETLAALASGADGNYWVEGSSSEDLADSRALPAIWEKRDDFDAKADALAQAAMAMRDAAGTDLAALQGAMGGLGRACGDCHEAYRKPEE</sequence>
<dbReference type="GO" id="GO:0020037">
    <property type="term" value="F:heme binding"/>
    <property type="evidence" value="ECO:0007669"/>
    <property type="project" value="InterPro"/>
</dbReference>
<feature type="binding site" description="axial binding residue" evidence="6">
    <location>
        <position position="148"/>
    </location>
    <ligand>
        <name>heme c</name>
        <dbReference type="ChEBI" id="CHEBI:61717"/>
    </ligand>
    <ligandPart>
        <name>Fe</name>
        <dbReference type="ChEBI" id="CHEBI:18248"/>
    </ligandPart>
</feature>
<keyword evidence="1" id="KW-0813">Transport</keyword>
<accession>U2YMJ7</accession>
<evidence type="ECO:0000256" key="7">
    <source>
        <dbReference type="PIRSR" id="PIRSR000027-2"/>
    </source>
</evidence>
<feature type="binding site" description="covalent" evidence="7">
    <location>
        <position position="147"/>
    </location>
    <ligand>
        <name>heme c</name>
        <dbReference type="ChEBI" id="CHEBI:61717"/>
    </ligand>
</feature>
<keyword evidence="8" id="KW-0732">Signal</keyword>
<dbReference type="InterPro" id="IPR002321">
    <property type="entry name" value="Cyt_c_II"/>
</dbReference>
<dbReference type="PRINTS" id="PR00608">
    <property type="entry name" value="CYTCHROMECII"/>
</dbReference>
<name>U2YMJ7_9RHOB</name>
<protein>
    <submittedName>
        <fullName evidence="9">Putative c'cytochrome</fullName>
    </submittedName>
</protein>
<comment type="PTM">
    <text evidence="7">Binds 1 heme group per subunit.</text>
</comment>
<dbReference type="EMBL" id="BATB01000036">
    <property type="protein sequence ID" value="GAD56416.1"/>
    <property type="molecule type" value="Genomic_DNA"/>
</dbReference>
<dbReference type="Proteomes" id="UP000016566">
    <property type="component" value="Unassembled WGS sequence"/>
</dbReference>
<dbReference type="Pfam" id="PF01322">
    <property type="entry name" value="Cytochrom_C_2"/>
    <property type="match status" value="1"/>
</dbReference>
<keyword evidence="3 6" id="KW-0479">Metal-binding</keyword>
<evidence type="ECO:0000313" key="9">
    <source>
        <dbReference type="EMBL" id="GAD56416.1"/>
    </source>
</evidence>
<evidence type="ECO:0000256" key="6">
    <source>
        <dbReference type="PIRSR" id="PIRSR000027-1"/>
    </source>
</evidence>
<evidence type="ECO:0000256" key="5">
    <source>
        <dbReference type="ARBA" id="ARBA00023004"/>
    </source>
</evidence>
<dbReference type="AlphaFoldDB" id="U2YMJ7"/>
<evidence type="ECO:0000256" key="2">
    <source>
        <dbReference type="ARBA" id="ARBA00022617"/>
    </source>
</evidence>
<evidence type="ECO:0000256" key="8">
    <source>
        <dbReference type="SAM" id="SignalP"/>
    </source>
</evidence>
<dbReference type="GO" id="GO:0042597">
    <property type="term" value="C:periplasmic space"/>
    <property type="evidence" value="ECO:0007669"/>
    <property type="project" value="InterPro"/>
</dbReference>
<dbReference type="GO" id="GO:0022900">
    <property type="term" value="P:electron transport chain"/>
    <property type="evidence" value="ECO:0007669"/>
    <property type="project" value="InterPro"/>
</dbReference>
<dbReference type="InterPro" id="IPR010980">
    <property type="entry name" value="Cyt_c/b562"/>
</dbReference>
<organism evidence="9 10">
    <name type="scientific">Limimaricola cinnabarinus LL-001</name>
    <dbReference type="NCBI Taxonomy" id="1337093"/>
    <lineage>
        <taxon>Bacteria</taxon>
        <taxon>Pseudomonadati</taxon>
        <taxon>Pseudomonadota</taxon>
        <taxon>Alphaproteobacteria</taxon>
        <taxon>Rhodobacterales</taxon>
        <taxon>Paracoccaceae</taxon>
        <taxon>Limimaricola</taxon>
    </lineage>
</organism>
<dbReference type="GO" id="GO:0005506">
    <property type="term" value="F:iron ion binding"/>
    <property type="evidence" value="ECO:0007669"/>
    <property type="project" value="InterPro"/>
</dbReference>
<dbReference type="InterPro" id="IPR015984">
    <property type="entry name" value="Cyt_c_prime_subgr"/>
</dbReference>
<feature type="binding site" description="covalent" evidence="7">
    <location>
        <position position="144"/>
    </location>
    <ligand>
        <name>heme c</name>
        <dbReference type="ChEBI" id="CHEBI:61717"/>
    </ligand>
</feature>
<feature type="signal peptide" evidence="8">
    <location>
        <begin position="1"/>
        <end position="23"/>
    </location>
</feature>
<dbReference type="PIRSF" id="PIRSF000027">
    <property type="entry name" value="Cytc_c_prime"/>
    <property type="match status" value="1"/>
</dbReference>
<feature type="chain" id="PRO_5004636391" evidence="8">
    <location>
        <begin position="24"/>
        <end position="156"/>
    </location>
</feature>
<keyword evidence="5 6" id="KW-0408">Iron</keyword>
<dbReference type="InterPro" id="IPR012127">
    <property type="entry name" value="Cyt_c_prime"/>
</dbReference>
<dbReference type="eggNOG" id="COG3909">
    <property type="taxonomic scope" value="Bacteria"/>
</dbReference>
<dbReference type="STRING" id="1337093.MBELCI_2468"/>
<dbReference type="RefSeq" id="WP_021694517.1">
    <property type="nucleotide sequence ID" value="NZ_BATB01000036.1"/>
</dbReference>
<evidence type="ECO:0000256" key="3">
    <source>
        <dbReference type="ARBA" id="ARBA00022723"/>
    </source>
</evidence>
<keyword evidence="10" id="KW-1185">Reference proteome</keyword>
<evidence type="ECO:0000256" key="1">
    <source>
        <dbReference type="ARBA" id="ARBA00022448"/>
    </source>
</evidence>
<dbReference type="OrthoDB" id="7596534at2"/>
<reference evidence="9" key="1">
    <citation type="journal article" date="2013" name="Genome Announc.">
        <title>Draft Genome Sequence of Loktanella cinnabarina LL-001T, Isolated from Deep-Sea Floor Sediment.</title>
        <authorList>
            <person name="Nishi S."/>
            <person name="Tsubouchi T."/>
            <person name="Takaki Y."/>
            <person name="Koyanagi R."/>
            <person name="Satoh N."/>
            <person name="Maruyama T."/>
            <person name="Hatada Y."/>
        </authorList>
    </citation>
    <scope>NUCLEOTIDE SEQUENCE [LARGE SCALE GENOMIC DNA]</scope>
    <source>
        <strain evidence="9">LL-001</strain>
    </source>
</reference>
<gene>
    <name evidence="9" type="ORF">MBELCI_2468</name>
</gene>
<dbReference type="GO" id="GO:0009055">
    <property type="term" value="F:electron transfer activity"/>
    <property type="evidence" value="ECO:0007669"/>
    <property type="project" value="InterPro"/>
</dbReference>
<comment type="caution">
    <text evidence="9">The sequence shown here is derived from an EMBL/GenBank/DDBJ whole genome shotgun (WGS) entry which is preliminary data.</text>
</comment>